<accession>A0ABS5EZL9</accession>
<proteinExistence type="inferred from homology"/>
<name>A0ABS5EZL9_9PROT</name>
<dbReference type="InterPro" id="IPR001444">
    <property type="entry name" value="Flag_bb_rod_N"/>
</dbReference>
<evidence type="ECO:0000256" key="5">
    <source>
        <dbReference type="ARBA" id="ARBA00024934"/>
    </source>
</evidence>
<evidence type="ECO:0000259" key="7">
    <source>
        <dbReference type="Pfam" id="PF00460"/>
    </source>
</evidence>
<dbReference type="InterPro" id="IPR006300">
    <property type="entry name" value="FlgB"/>
</dbReference>
<dbReference type="RefSeq" id="WP_211853400.1">
    <property type="nucleotide sequence ID" value="NZ_JAAGBB010000017.1"/>
</dbReference>
<keyword evidence="4 6" id="KW-0975">Bacterial flagellum</keyword>
<organism evidence="8 9">
    <name type="scientific">Plastoroseomonas hellenica</name>
    <dbReference type="NCBI Taxonomy" id="2687306"/>
    <lineage>
        <taxon>Bacteria</taxon>
        <taxon>Pseudomonadati</taxon>
        <taxon>Pseudomonadota</taxon>
        <taxon>Alphaproteobacteria</taxon>
        <taxon>Acetobacterales</taxon>
        <taxon>Acetobacteraceae</taxon>
        <taxon>Plastoroseomonas</taxon>
    </lineage>
</organism>
<dbReference type="EMBL" id="JAAGBB010000017">
    <property type="protein sequence ID" value="MBR0665731.1"/>
    <property type="molecule type" value="Genomic_DNA"/>
</dbReference>
<evidence type="ECO:0000313" key="9">
    <source>
        <dbReference type="Proteomes" id="UP001196870"/>
    </source>
</evidence>
<gene>
    <name evidence="8" type="ORF">GXW71_15340</name>
</gene>
<sequence length="130" mass="14314">MDPTQTGPLALTERRLHWLDARQRVLAQNIANADTPGYRPNDLRPFGETLARASGTALAVTNPQHIASPGGRAPDARQDRRAIERTPDGNAVSIEEQALRVAETDQAHALAITLHRRFMNMFRTALGRQG</sequence>
<dbReference type="Proteomes" id="UP001196870">
    <property type="component" value="Unassembled WGS sequence"/>
</dbReference>
<keyword evidence="9" id="KW-1185">Reference proteome</keyword>
<comment type="similarity">
    <text evidence="2 6">Belongs to the flagella basal body rod proteins family.</text>
</comment>
<evidence type="ECO:0000256" key="2">
    <source>
        <dbReference type="ARBA" id="ARBA00009677"/>
    </source>
</evidence>
<keyword evidence="8" id="KW-0282">Flagellum</keyword>
<evidence type="ECO:0000313" key="8">
    <source>
        <dbReference type="EMBL" id="MBR0665731.1"/>
    </source>
</evidence>
<comment type="function">
    <text evidence="5 6">Structural component of flagellum, the bacterial motility apparatus. Part of the rod structure of flagellar basal body.</text>
</comment>
<keyword evidence="8" id="KW-0966">Cell projection</keyword>
<dbReference type="PIRSF" id="PIRSF002889">
    <property type="entry name" value="Rod_FlgB"/>
    <property type="match status" value="1"/>
</dbReference>
<comment type="subunit">
    <text evidence="6">The basal body constitutes a major portion of the flagellar organelle and consists of a number of rings mounted on a central rod.</text>
</comment>
<feature type="domain" description="Flagellar basal body rod protein N-terminal" evidence="7">
    <location>
        <begin position="19"/>
        <end position="39"/>
    </location>
</feature>
<dbReference type="Pfam" id="PF00460">
    <property type="entry name" value="Flg_bb_rod"/>
    <property type="match status" value="1"/>
</dbReference>
<protein>
    <recommendedName>
        <fullName evidence="3 6">Flagellar basal body rod protein FlgB</fullName>
    </recommendedName>
</protein>
<comment type="subcellular location">
    <subcellularLocation>
        <location evidence="1 6">Bacterial flagellum basal body</location>
    </subcellularLocation>
</comment>
<evidence type="ECO:0000256" key="6">
    <source>
        <dbReference type="PIRNR" id="PIRNR002889"/>
    </source>
</evidence>
<evidence type="ECO:0000256" key="1">
    <source>
        <dbReference type="ARBA" id="ARBA00004117"/>
    </source>
</evidence>
<evidence type="ECO:0000256" key="3">
    <source>
        <dbReference type="ARBA" id="ARBA00014376"/>
    </source>
</evidence>
<comment type="caution">
    <text evidence="8">The sequence shown here is derived from an EMBL/GenBank/DDBJ whole genome shotgun (WGS) entry which is preliminary data.</text>
</comment>
<keyword evidence="8" id="KW-0969">Cilium</keyword>
<reference evidence="9" key="1">
    <citation type="journal article" date="2021" name="Syst. Appl. Microbiol.">
        <title>Roseomonas hellenica sp. nov., isolated from roots of wild-growing Alkanna tinctoria.</title>
        <authorList>
            <person name="Rat A."/>
            <person name="Naranjo H.D."/>
            <person name="Lebbe L."/>
            <person name="Cnockaert M."/>
            <person name="Krigas N."/>
            <person name="Grigoriadou K."/>
            <person name="Maloupa E."/>
            <person name="Willems A."/>
        </authorList>
    </citation>
    <scope>NUCLEOTIDE SEQUENCE [LARGE SCALE GENOMIC DNA]</scope>
    <source>
        <strain evidence="9">LMG 31523</strain>
    </source>
</reference>
<evidence type="ECO:0000256" key="4">
    <source>
        <dbReference type="ARBA" id="ARBA00023143"/>
    </source>
</evidence>